<dbReference type="Pfam" id="PF04397">
    <property type="entry name" value="LytTR"/>
    <property type="match status" value="1"/>
</dbReference>
<feature type="domain" description="Response regulatory" evidence="3">
    <location>
        <begin position="2"/>
        <end position="115"/>
    </location>
</feature>
<evidence type="ECO:0000313" key="5">
    <source>
        <dbReference type="EMBL" id="NII04804.1"/>
    </source>
</evidence>
<keyword evidence="2" id="KW-0597">Phosphoprotein</keyword>
<dbReference type="InterPro" id="IPR011006">
    <property type="entry name" value="CheY-like_superfamily"/>
</dbReference>
<dbReference type="InterPro" id="IPR007492">
    <property type="entry name" value="LytTR_DNA-bd_dom"/>
</dbReference>
<dbReference type="EMBL" id="JAARLZ010000001">
    <property type="protein sequence ID" value="NII04804.1"/>
    <property type="molecule type" value="Genomic_DNA"/>
</dbReference>
<keyword evidence="6" id="KW-1185">Reference proteome</keyword>
<dbReference type="InterPro" id="IPR046947">
    <property type="entry name" value="LytR-like"/>
</dbReference>
<dbReference type="PANTHER" id="PTHR37299:SF1">
    <property type="entry name" value="STAGE 0 SPORULATION PROTEIN A HOMOLOG"/>
    <property type="match status" value="1"/>
</dbReference>
<dbReference type="PROSITE" id="PS50930">
    <property type="entry name" value="HTH_LYTTR"/>
    <property type="match status" value="1"/>
</dbReference>
<sequence length="239" mass="27171">MRVLIVDDEPLSRRGVLLRLARHADVLATDECADGETAVAMLKEQRFDVAFLDVRMPGISGFDVLEALPKERRPLPIMLTAYDQYALRAFEAAALDYLLKPIDDTRFDEALSRARQHLGTREPTPQRHSPHARCFTARLGHRDVVVRTDDVEWIEASGDYVGLHVGERCHLVRETMQQVERMLDPSCFIRIHRSTIVRVDCVAELEALSNRDCLVRLRDGTLVRASRSYVDGLRRALGL</sequence>
<dbReference type="InterPro" id="IPR001789">
    <property type="entry name" value="Sig_transdc_resp-reg_receiver"/>
</dbReference>
<evidence type="ECO:0000256" key="1">
    <source>
        <dbReference type="ARBA" id="ARBA00023012"/>
    </source>
</evidence>
<reference evidence="5 6" key="1">
    <citation type="submission" date="2020-03" db="EMBL/GenBank/DDBJ databases">
        <authorList>
            <person name="Lai Q."/>
        </authorList>
    </citation>
    <scope>NUCLEOTIDE SEQUENCE [LARGE SCALE GENOMIC DNA]</scope>
    <source>
        <strain evidence="5 6">CCUG 25036</strain>
    </source>
</reference>
<dbReference type="Gene3D" id="3.40.50.2300">
    <property type="match status" value="1"/>
</dbReference>
<gene>
    <name evidence="5" type="ORF">HBF25_00230</name>
</gene>
<evidence type="ECO:0000259" key="4">
    <source>
        <dbReference type="PROSITE" id="PS50930"/>
    </source>
</evidence>
<feature type="modified residue" description="4-aspartylphosphate" evidence="2">
    <location>
        <position position="53"/>
    </location>
</feature>
<dbReference type="PANTHER" id="PTHR37299">
    <property type="entry name" value="TRANSCRIPTIONAL REGULATOR-RELATED"/>
    <property type="match status" value="1"/>
</dbReference>
<dbReference type="PROSITE" id="PS50110">
    <property type="entry name" value="RESPONSE_REGULATORY"/>
    <property type="match status" value="1"/>
</dbReference>
<dbReference type="Proteomes" id="UP000490980">
    <property type="component" value="Unassembled WGS sequence"/>
</dbReference>
<comment type="caution">
    <text evidence="5">The sequence shown here is derived from an EMBL/GenBank/DDBJ whole genome shotgun (WGS) entry which is preliminary data.</text>
</comment>
<dbReference type="AlphaFoldDB" id="A0A7X5ZGK6"/>
<dbReference type="Gene3D" id="2.40.50.1020">
    <property type="entry name" value="LytTr DNA-binding domain"/>
    <property type="match status" value="1"/>
</dbReference>
<dbReference type="Pfam" id="PF00072">
    <property type="entry name" value="Response_reg"/>
    <property type="match status" value="1"/>
</dbReference>
<evidence type="ECO:0000313" key="6">
    <source>
        <dbReference type="Proteomes" id="UP000490980"/>
    </source>
</evidence>
<feature type="domain" description="HTH LytTR-type" evidence="4">
    <location>
        <begin position="135"/>
        <end position="239"/>
    </location>
</feature>
<name>A0A7X5ZGK6_9GAMM</name>
<accession>A0A7X5ZGK6</accession>
<keyword evidence="1" id="KW-0902">Two-component regulatory system</keyword>
<dbReference type="SMART" id="SM00850">
    <property type="entry name" value="LytTR"/>
    <property type="match status" value="1"/>
</dbReference>
<dbReference type="SMART" id="SM00448">
    <property type="entry name" value="REC"/>
    <property type="match status" value="1"/>
</dbReference>
<dbReference type="GO" id="GO:0003677">
    <property type="term" value="F:DNA binding"/>
    <property type="evidence" value="ECO:0007669"/>
    <property type="project" value="InterPro"/>
</dbReference>
<dbReference type="RefSeq" id="WP_166945438.1">
    <property type="nucleotide sequence ID" value="NZ_JAARLZ010000001.1"/>
</dbReference>
<organism evidence="5 6">
    <name type="scientific">Luteibacter anthropi</name>
    <dbReference type="NCBI Taxonomy" id="564369"/>
    <lineage>
        <taxon>Bacteria</taxon>
        <taxon>Pseudomonadati</taxon>
        <taxon>Pseudomonadota</taxon>
        <taxon>Gammaproteobacteria</taxon>
        <taxon>Lysobacterales</taxon>
        <taxon>Rhodanobacteraceae</taxon>
        <taxon>Luteibacter</taxon>
    </lineage>
</organism>
<dbReference type="SUPFAM" id="SSF52172">
    <property type="entry name" value="CheY-like"/>
    <property type="match status" value="1"/>
</dbReference>
<protein>
    <submittedName>
        <fullName evidence="5">Response regulator transcription factor</fullName>
    </submittedName>
</protein>
<proteinExistence type="predicted"/>
<dbReference type="GO" id="GO:0000156">
    <property type="term" value="F:phosphorelay response regulator activity"/>
    <property type="evidence" value="ECO:0007669"/>
    <property type="project" value="InterPro"/>
</dbReference>
<evidence type="ECO:0000256" key="2">
    <source>
        <dbReference type="PROSITE-ProRule" id="PRU00169"/>
    </source>
</evidence>
<evidence type="ECO:0000259" key="3">
    <source>
        <dbReference type="PROSITE" id="PS50110"/>
    </source>
</evidence>